<evidence type="ECO:0000256" key="4">
    <source>
        <dbReference type="ARBA" id="ARBA00022989"/>
    </source>
</evidence>
<keyword evidence="4 7" id="KW-1133">Transmembrane helix</keyword>
<feature type="region of interest" description="Disordered" evidence="6">
    <location>
        <begin position="438"/>
        <end position="471"/>
    </location>
</feature>
<evidence type="ECO:0000256" key="2">
    <source>
        <dbReference type="ARBA" id="ARBA00009457"/>
    </source>
</evidence>
<organism evidence="8 9">
    <name type="scientific">Folsomia candida</name>
    <name type="common">Springtail</name>
    <dbReference type="NCBI Taxonomy" id="158441"/>
    <lineage>
        <taxon>Eukaryota</taxon>
        <taxon>Metazoa</taxon>
        <taxon>Ecdysozoa</taxon>
        <taxon>Arthropoda</taxon>
        <taxon>Hexapoda</taxon>
        <taxon>Collembola</taxon>
        <taxon>Entomobryomorpha</taxon>
        <taxon>Isotomoidea</taxon>
        <taxon>Isotomidae</taxon>
        <taxon>Proisotominae</taxon>
        <taxon>Folsomia</taxon>
    </lineage>
</organism>
<keyword evidence="3 7" id="KW-0812">Transmembrane</keyword>
<evidence type="ECO:0000256" key="5">
    <source>
        <dbReference type="ARBA" id="ARBA00023136"/>
    </source>
</evidence>
<accession>A0A226ED01</accession>
<evidence type="ECO:0000313" key="9">
    <source>
        <dbReference type="Proteomes" id="UP000198287"/>
    </source>
</evidence>
<keyword evidence="9" id="KW-1185">Reference proteome</keyword>
<evidence type="ECO:0000256" key="7">
    <source>
        <dbReference type="SAM" id="Phobius"/>
    </source>
</evidence>
<protein>
    <submittedName>
        <fullName evidence="8">Cell cycle control protein 50A</fullName>
    </submittedName>
</protein>
<name>A0A226ED01_FOLCA</name>
<reference evidence="8 9" key="1">
    <citation type="submission" date="2015-12" db="EMBL/GenBank/DDBJ databases">
        <title>The genome of Folsomia candida.</title>
        <authorList>
            <person name="Faddeeva A."/>
            <person name="Derks M.F."/>
            <person name="Anvar Y."/>
            <person name="Smit S."/>
            <person name="Van Straalen N."/>
            <person name="Roelofs D."/>
        </authorList>
    </citation>
    <scope>NUCLEOTIDE SEQUENCE [LARGE SCALE GENOMIC DNA]</scope>
    <source>
        <strain evidence="8 9">VU population</strain>
        <tissue evidence="8">Whole body</tissue>
    </source>
</reference>
<dbReference type="InterPro" id="IPR005045">
    <property type="entry name" value="CDC50/LEM3_fam"/>
</dbReference>
<dbReference type="EMBL" id="LNIX01000004">
    <property type="protein sequence ID" value="OXA55290.1"/>
    <property type="molecule type" value="Genomic_DNA"/>
</dbReference>
<feature type="region of interest" description="Disordered" evidence="6">
    <location>
        <begin position="1"/>
        <end position="31"/>
    </location>
</feature>
<evidence type="ECO:0000256" key="1">
    <source>
        <dbReference type="ARBA" id="ARBA00004141"/>
    </source>
</evidence>
<dbReference type="GO" id="GO:0005794">
    <property type="term" value="C:Golgi apparatus"/>
    <property type="evidence" value="ECO:0007669"/>
    <property type="project" value="TreeGrafter"/>
</dbReference>
<comment type="subcellular location">
    <subcellularLocation>
        <location evidence="1">Membrane</location>
        <topology evidence="1">Multi-pass membrane protein</topology>
    </subcellularLocation>
</comment>
<dbReference type="AlphaFoldDB" id="A0A226ED01"/>
<evidence type="ECO:0000256" key="3">
    <source>
        <dbReference type="ARBA" id="ARBA00022692"/>
    </source>
</evidence>
<gene>
    <name evidence="8" type="ORF">Fcan01_09565</name>
</gene>
<evidence type="ECO:0000313" key="8">
    <source>
        <dbReference type="EMBL" id="OXA55290.1"/>
    </source>
</evidence>
<proteinExistence type="inferred from homology"/>
<dbReference type="PANTHER" id="PTHR10926">
    <property type="entry name" value="CELL CYCLE CONTROL PROTEIN 50"/>
    <property type="match status" value="1"/>
</dbReference>
<evidence type="ECO:0000256" key="6">
    <source>
        <dbReference type="SAM" id="MobiDB-lite"/>
    </source>
</evidence>
<dbReference type="GO" id="GO:0005886">
    <property type="term" value="C:plasma membrane"/>
    <property type="evidence" value="ECO:0007669"/>
    <property type="project" value="TreeGrafter"/>
</dbReference>
<comment type="caution">
    <text evidence="8">The sequence shown here is derived from an EMBL/GenBank/DDBJ whole genome shotgun (WGS) entry which is preliminary data.</text>
</comment>
<feature type="compositionally biased region" description="Polar residues" evidence="6">
    <location>
        <begin position="458"/>
        <end position="471"/>
    </location>
</feature>
<dbReference type="PANTHER" id="PTHR10926:SF0">
    <property type="entry name" value="CDC50, ISOFORM A"/>
    <property type="match status" value="1"/>
</dbReference>
<dbReference type="Proteomes" id="UP000198287">
    <property type="component" value="Unassembled WGS sequence"/>
</dbReference>
<feature type="transmembrane region" description="Helical" evidence="7">
    <location>
        <begin position="96"/>
        <end position="115"/>
    </location>
</feature>
<sequence>MSSSLRESEPPPGPTTSKFLDSSPPESFGLGDQFNASDANSLTSVVSETADKSLRQDESYFSTPPRCKSKYTGSRWKQERTAAWLADIHLLSLPKYLLPIGIVLLAMGLAILLVFPPIPTVTIPYTFCNSTEHPNTTCADKIKENPELKCTCRKSHELRNDFVGTVYMDYELVKFHQNQRDYILSVDDEQLQGHIFDKQCHAITPSSMCRPNRLNKSRPIYPCGRYANSLFSDDIQMWAPDEKLMGWKLAHASGKARMKDLMYIPPLNKSSKCKLADLQKQFSKPMKWSVAFWDKFIKEGGVRSERFIQWMRPAAFSTFKIPYAYYEGSNMSCNHNSSSTQGKKGICRGNYTFEIQYRFDAASYNGSKNIVLIQRSIIDDVNHFLCKMSISVGAIATCFSLIALIFQCRENAAAKKTEQKSRNLQKSLLSLVPLIPPPPQERAKNMSPLPPTEGNVGATESQVTPTSIFFR</sequence>
<dbReference type="Pfam" id="PF03381">
    <property type="entry name" value="CDC50"/>
    <property type="match status" value="1"/>
</dbReference>
<dbReference type="GO" id="GO:0005783">
    <property type="term" value="C:endoplasmic reticulum"/>
    <property type="evidence" value="ECO:0007669"/>
    <property type="project" value="TreeGrafter"/>
</dbReference>
<keyword evidence="5 7" id="KW-0472">Membrane</keyword>
<comment type="similarity">
    <text evidence="2">Belongs to the CDC50/LEM3 family.</text>
</comment>
<dbReference type="OrthoDB" id="340608at2759"/>
<dbReference type="STRING" id="158441.A0A226ED01"/>